<dbReference type="InterPro" id="IPR058771">
    <property type="entry name" value="PWI_CCDC43"/>
</dbReference>
<dbReference type="AlphaFoldDB" id="A0A6J1S557"/>
<feature type="domain" description="CCDC43 PWI-like" evidence="5">
    <location>
        <begin position="11"/>
        <end position="77"/>
    </location>
</feature>
<evidence type="ECO:0000256" key="4">
    <source>
        <dbReference type="SAM" id="MobiDB-lite"/>
    </source>
</evidence>
<reference evidence="7" key="1">
    <citation type="submission" date="2025-08" db="UniProtKB">
        <authorList>
            <consortium name="RefSeq"/>
        </authorList>
    </citation>
    <scope>IDENTIFICATION</scope>
    <source>
        <tissue evidence="7">Whole organism</tissue>
    </source>
</reference>
<evidence type="ECO:0000313" key="6">
    <source>
        <dbReference type="Proteomes" id="UP000504606"/>
    </source>
</evidence>
<feature type="compositionally biased region" description="Polar residues" evidence="4">
    <location>
        <begin position="153"/>
        <end position="162"/>
    </location>
</feature>
<keyword evidence="3" id="KW-0175">Coiled coil</keyword>
<dbReference type="Proteomes" id="UP000504606">
    <property type="component" value="Unplaced"/>
</dbReference>
<feature type="compositionally biased region" description="Acidic residues" evidence="4">
    <location>
        <begin position="138"/>
        <end position="149"/>
    </location>
</feature>
<dbReference type="OrthoDB" id="2187466at2759"/>
<dbReference type="RefSeq" id="XP_026276334.1">
    <property type="nucleotide sequence ID" value="XM_026420549.2"/>
</dbReference>
<dbReference type="PANTHER" id="PTHR31684">
    <property type="entry name" value="COILED-COIL DOMAIN-CONTAINING PROTEIN 43"/>
    <property type="match status" value="1"/>
</dbReference>
<name>A0A6J1S557_FRAOC</name>
<accession>A0A6J1S557</accession>
<protein>
    <recommendedName>
        <fullName evidence="2">Coiled-coil domain-containing protein 43</fullName>
    </recommendedName>
</protein>
<evidence type="ECO:0000256" key="2">
    <source>
        <dbReference type="ARBA" id="ARBA00016648"/>
    </source>
</evidence>
<dbReference type="PANTHER" id="PTHR31684:SF2">
    <property type="entry name" value="COILED-COIL DOMAIN-CONTAINING PROTEIN 43"/>
    <property type="match status" value="1"/>
</dbReference>
<evidence type="ECO:0000313" key="7">
    <source>
        <dbReference type="RefSeq" id="XP_026276334.1"/>
    </source>
</evidence>
<organism evidence="6 7">
    <name type="scientific">Frankliniella occidentalis</name>
    <name type="common">Western flower thrips</name>
    <name type="synonym">Euthrips occidentalis</name>
    <dbReference type="NCBI Taxonomy" id="133901"/>
    <lineage>
        <taxon>Eukaryota</taxon>
        <taxon>Metazoa</taxon>
        <taxon>Ecdysozoa</taxon>
        <taxon>Arthropoda</taxon>
        <taxon>Hexapoda</taxon>
        <taxon>Insecta</taxon>
        <taxon>Pterygota</taxon>
        <taxon>Neoptera</taxon>
        <taxon>Paraneoptera</taxon>
        <taxon>Thysanoptera</taxon>
        <taxon>Terebrantia</taxon>
        <taxon>Thripoidea</taxon>
        <taxon>Thripidae</taxon>
        <taxon>Frankliniella</taxon>
    </lineage>
</organism>
<dbReference type="Pfam" id="PF26091">
    <property type="entry name" value="PWI_CCDC43"/>
    <property type="match status" value="1"/>
</dbReference>
<evidence type="ECO:0000256" key="1">
    <source>
        <dbReference type="ARBA" id="ARBA00005305"/>
    </source>
</evidence>
<sequence length="209" mass="24469">MAAMAMEPCEVEFDAWLGCKLRDLNTDEGVFGSYIKGILNGDESNDEKIEALEDIISEITENDISELCREILEEWQKGMKSQTTEGRTDEDDVEKKLVKLLESQTLQTVQQKQYTEEERRLREAILAQYSQIQVQDECDFDEEEEGDDIGIEKNTNVLSIQQAEKEKREQARLDSQQKKEKDKADREKQKQQQAEKKEKRKTQKSERRR</sequence>
<keyword evidence="6" id="KW-1185">Reference proteome</keyword>
<comment type="similarity">
    <text evidence="1">Belongs to the CCDC43 family.</text>
</comment>
<evidence type="ECO:0000259" key="5">
    <source>
        <dbReference type="Pfam" id="PF26091"/>
    </source>
</evidence>
<feature type="compositionally biased region" description="Basic residues" evidence="4">
    <location>
        <begin position="198"/>
        <end position="209"/>
    </location>
</feature>
<gene>
    <name evidence="7" type="primary">LOC113205090</name>
</gene>
<dbReference type="KEGG" id="foc:113205090"/>
<feature type="region of interest" description="Disordered" evidence="4">
    <location>
        <begin position="138"/>
        <end position="209"/>
    </location>
</feature>
<feature type="compositionally biased region" description="Basic and acidic residues" evidence="4">
    <location>
        <begin position="163"/>
        <end position="197"/>
    </location>
</feature>
<dbReference type="InterPro" id="IPR037666">
    <property type="entry name" value="CCDC43"/>
</dbReference>
<dbReference type="GeneID" id="113205090"/>
<proteinExistence type="inferred from homology"/>
<evidence type="ECO:0000256" key="3">
    <source>
        <dbReference type="ARBA" id="ARBA00023054"/>
    </source>
</evidence>